<accession>A0A1M2VTD7</accession>
<evidence type="ECO:0000313" key="1">
    <source>
        <dbReference type="EMBL" id="OJT10873.1"/>
    </source>
</evidence>
<keyword evidence="2" id="KW-1185">Reference proteome</keyword>
<dbReference type="Proteomes" id="UP000184267">
    <property type="component" value="Unassembled WGS sequence"/>
</dbReference>
<dbReference type="AlphaFoldDB" id="A0A1M2VTD7"/>
<comment type="caution">
    <text evidence="1">The sequence shown here is derived from an EMBL/GenBank/DDBJ whole genome shotgun (WGS) entry which is preliminary data.</text>
</comment>
<protein>
    <submittedName>
        <fullName evidence="1">Uncharacterized protein</fullName>
    </submittedName>
</protein>
<proteinExistence type="predicted"/>
<reference evidence="1 2" key="1">
    <citation type="submission" date="2016-10" db="EMBL/GenBank/DDBJ databases">
        <title>Genome sequence of the basidiomycete white-rot fungus Trametes pubescens.</title>
        <authorList>
            <person name="Makela M.R."/>
            <person name="Granchi Z."/>
            <person name="Peng M."/>
            <person name="De Vries R.P."/>
            <person name="Grigoriev I."/>
            <person name="Riley R."/>
            <person name="Hilden K."/>
        </authorList>
    </citation>
    <scope>NUCLEOTIDE SEQUENCE [LARGE SCALE GENOMIC DNA]</scope>
    <source>
        <strain evidence="1 2">FBCC735</strain>
    </source>
</reference>
<name>A0A1M2VTD7_TRAPU</name>
<evidence type="ECO:0000313" key="2">
    <source>
        <dbReference type="Proteomes" id="UP000184267"/>
    </source>
</evidence>
<dbReference type="EMBL" id="MNAD01000721">
    <property type="protein sequence ID" value="OJT10873.1"/>
    <property type="molecule type" value="Genomic_DNA"/>
</dbReference>
<gene>
    <name evidence="1" type="ORF">TRAPUB_12606</name>
</gene>
<sequence>MTLYISYWTRAPKVLPACIASLTTWLSSDPLPAFARVLEDLRIVIEGPVQDLFLGSIGSEALSNVALALLPSAYPALAAFRVVHHRWQTIPETLSGALSEEEVAGSIAQALAPLREARVRVDVGTTMMPSEMFHTYGGPADAFL</sequence>
<organism evidence="1 2">
    <name type="scientific">Trametes pubescens</name>
    <name type="common">White-rot fungus</name>
    <dbReference type="NCBI Taxonomy" id="154538"/>
    <lineage>
        <taxon>Eukaryota</taxon>
        <taxon>Fungi</taxon>
        <taxon>Dikarya</taxon>
        <taxon>Basidiomycota</taxon>
        <taxon>Agaricomycotina</taxon>
        <taxon>Agaricomycetes</taxon>
        <taxon>Polyporales</taxon>
        <taxon>Polyporaceae</taxon>
        <taxon>Trametes</taxon>
    </lineage>
</organism>